<dbReference type="Gene3D" id="3.20.20.80">
    <property type="entry name" value="Glycosidases"/>
    <property type="match status" value="1"/>
</dbReference>
<gene>
    <name evidence="2" type="ORF">GNI_074440</name>
</gene>
<proteinExistence type="predicted"/>
<dbReference type="RefSeq" id="XP_011130442.1">
    <property type="nucleotide sequence ID" value="XM_011132140.1"/>
</dbReference>
<comment type="caution">
    <text evidence="2">The sequence shown here is derived from an EMBL/GenBank/DDBJ whole genome shotgun (WGS) entry which is preliminary data.</text>
</comment>
<dbReference type="SUPFAM" id="SSF51445">
    <property type="entry name" value="(Trans)glycosidases"/>
    <property type="match status" value="1"/>
</dbReference>
<dbReference type="AlphaFoldDB" id="A0A023B706"/>
<dbReference type="GeneID" id="22912727"/>
<name>A0A023B706_GRENI</name>
<feature type="compositionally biased region" description="Polar residues" evidence="1">
    <location>
        <begin position="1"/>
        <end position="11"/>
    </location>
</feature>
<keyword evidence="3" id="KW-1185">Reference proteome</keyword>
<feature type="region of interest" description="Disordered" evidence="1">
    <location>
        <begin position="1"/>
        <end position="23"/>
    </location>
</feature>
<organism evidence="2 3">
    <name type="scientific">Gregarina niphandrodes</name>
    <name type="common">Septate eugregarine</name>
    <dbReference type="NCBI Taxonomy" id="110365"/>
    <lineage>
        <taxon>Eukaryota</taxon>
        <taxon>Sar</taxon>
        <taxon>Alveolata</taxon>
        <taxon>Apicomplexa</taxon>
        <taxon>Conoidasida</taxon>
        <taxon>Gregarinasina</taxon>
        <taxon>Eugregarinorida</taxon>
        <taxon>Gregarinidae</taxon>
        <taxon>Gregarina</taxon>
    </lineage>
</organism>
<dbReference type="eggNOG" id="ENOG502R4VJ">
    <property type="taxonomic scope" value="Eukaryota"/>
</dbReference>
<dbReference type="CDD" id="cd00551">
    <property type="entry name" value="AmyAc_family"/>
    <property type="match status" value="1"/>
</dbReference>
<reference evidence="2" key="1">
    <citation type="submission" date="2013-12" db="EMBL/GenBank/DDBJ databases">
        <authorList>
            <person name="Omoto C.K."/>
            <person name="Sibley D."/>
            <person name="Venepally P."/>
            <person name="Hadjithomas M."/>
            <person name="Karamycheva S."/>
            <person name="Brunk B."/>
            <person name="Roos D."/>
            <person name="Caler E."/>
            <person name="Lorenzi H."/>
        </authorList>
    </citation>
    <scope>NUCLEOTIDE SEQUENCE</scope>
</reference>
<evidence type="ECO:0000313" key="2">
    <source>
        <dbReference type="EMBL" id="EZG66884.1"/>
    </source>
</evidence>
<dbReference type="EMBL" id="AFNH02000557">
    <property type="protein sequence ID" value="EZG66884.1"/>
    <property type="molecule type" value="Genomic_DNA"/>
</dbReference>
<dbReference type="InterPro" id="IPR017853">
    <property type="entry name" value="GH"/>
</dbReference>
<evidence type="ECO:0000256" key="1">
    <source>
        <dbReference type="SAM" id="MobiDB-lite"/>
    </source>
</evidence>
<sequence>MLVTQGSTDENSANKRQEEITDTPAAVSNKVSGALADILDNCINGTAEQIKQERIFIVSKKLLVLLAQYVPWDGTVVEGPMDAVYSRIREELELLHRELGIDLWSKPLNWFANHEYMLNSWLFMYLKIHHILSQCIRCKPSRPTLMRTNGYETISLASAIYHVDLDQPGLDYGNSSESTSSSTKASNEGTKKAISDEELLDKSVEEEVAKLWPGTEIYLYIAPDLWSQDEPVTQPLVREMNTENAMGSNNEENRIGENGGRKSVILIPLDEGHVSMAVTSYGRFDAYLLASIAECLLPVIERNPDTLMLPNLLLQDKQMVLSRASHGRRVYEDATSTFVVTPAKFDWYNTLLTSGSLKAVQDTFVDFASEIWHTQFNRFDEDNVARLETLMIALLGHKHDMVRSQSSVCMNNIVDRHDWQQEIPFLPTIKTTEDQFTIEVNLDRPDHKAPEDVFVIVSAPSRTRTAEVYTYHSLEWVAEGEGRHWRGVCQFGHFPRAGFYDWRLVRADRTSGSWRAVHATIESLRRTCTGSFSLAQLSDTSSSDVEFNSRNLWPELGRLKEVQEATGHSAFRTLPLQGRFIVQPGAVRSLCLHEINVDSFGAKYDDTHDRFAERGTFTKVKEKLTHFKTNGVTGLCLAGCQARNNGKVSYSRSAGDSQYENPDASPYAVTCRASVCEVVGGRGRLDDLVREANRQDVKIIVDFQSRVAAAGAHRKYNFRGLRCVDSNGRCRSLLKGHGKYFAAEESCELDYRERENWELYIEDICEWVSTHRVDGLKLDCAHLLPRIYPVNENELNRLDPDNLNHYSAFERLRGKVVLPVHKDAGFWSSTAAAGHWPNPFITKVAREIWRRNPDCILIADCGLLPDGEEKKLGVLARSGMVPLMQSLPNILLKIFGKEINDK</sequence>
<protein>
    <submittedName>
        <fullName evidence="2">Uncharacterized protein</fullName>
    </submittedName>
</protein>
<feature type="compositionally biased region" description="Low complexity" evidence="1">
    <location>
        <begin position="174"/>
        <end position="188"/>
    </location>
</feature>
<dbReference type="Proteomes" id="UP000019763">
    <property type="component" value="Unassembled WGS sequence"/>
</dbReference>
<evidence type="ECO:0000313" key="3">
    <source>
        <dbReference type="Proteomes" id="UP000019763"/>
    </source>
</evidence>
<accession>A0A023B706</accession>
<dbReference type="OrthoDB" id="10263625at2759"/>
<feature type="region of interest" description="Disordered" evidence="1">
    <location>
        <begin position="171"/>
        <end position="192"/>
    </location>
</feature>
<dbReference type="VEuPathDB" id="CryptoDB:GNI_074440"/>